<sequence length="192" mass="20945">MICAPGVSCRVDTGQDGDRVSRSYCALLSRPPSTSDCPPLDSNAPHTSAMICAPGVRCRVDMSWQLLQTGFPQPWCFVCFSSRPVVIALHCFSTFIWRDATQMLGRGSKAAPSGSAVRQERARDSGGAGEPRRREQARGHQESIQQVAKTCTEFAVRTGEFEPRIPKLEDDAVAQGESRDSLKAQMEDTHGS</sequence>
<feature type="compositionally biased region" description="Basic and acidic residues" evidence="1">
    <location>
        <begin position="177"/>
        <end position="192"/>
    </location>
</feature>
<proteinExistence type="predicted"/>
<gene>
    <name evidence="2" type="ORF">NDU88_003268</name>
</gene>
<dbReference type="Proteomes" id="UP001066276">
    <property type="component" value="Chromosome 11"/>
</dbReference>
<reference evidence="2" key="1">
    <citation type="journal article" date="2022" name="bioRxiv">
        <title>Sequencing and chromosome-scale assembly of the giantPleurodeles waltlgenome.</title>
        <authorList>
            <person name="Brown T."/>
            <person name="Elewa A."/>
            <person name="Iarovenko S."/>
            <person name="Subramanian E."/>
            <person name="Araus A.J."/>
            <person name="Petzold A."/>
            <person name="Susuki M."/>
            <person name="Suzuki K.-i.T."/>
            <person name="Hayashi T."/>
            <person name="Toyoda A."/>
            <person name="Oliveira C."/>
            <person name="Osipova E."/>
            <person name="Leigh N.D."/>
            <person name="Simon A."/>
            <person name="Yun M.H."/>
        </authorList>
    </citation>
    <scope>NUCLEOTIDE SEQUENCE</scope>
    <source>
        <strain evidence="2">20211129_DDA</strain>
        <tissue evidence="2">Liver</tissue>
    </source>
</reference>
<protein>
    <submittedName>
        <fullName evidence="2">Uncharacterized protein</fullName>
    </submittedName>
</protein>
<dbReference type="AlphaFoldDB" id="A0AAV7LF27"/>
<name>A0AAV7LF27_PLEWA</name>
<dbReference type="EMBL" id="JANPWB010000015">
    <property type="protein sequence ID" value="KAJ1090131.1"/>
    <property type="molecule type" value="Genomic_DNA"/>
</dbReference>
<evidence type="ECO:0000313" key="2">
    <source>
        <dbReference type="EMBL" id="KAJ1090131.1"/>
    </source>
</evidence>
<accession>A0AAV7LF27</accession>
<feature type="compositionally biased region" description="Basic and acidic residues" evidence="1">
    <location>
        <begin position="118"/>
        <end position="141"/>
    </location>
</feature>
<feature type="region of interest" description="Disordered" evidence="1">
    <location>
        <begin position="162"/>
        <end position="192"/>
    </location>
</feature>
<evidence type="ECO:0000313" key="3">
    <source>
        <dbReference type="Proteomes" id="UP001066276"/>
    </source>
</evidence>
<evidence type="ECO:0000256" key="1">
    <source>
        <dbReference type="SAM" id="MobiDB-lite"/>
    </source>
</evidence>
<comment type="caution">
    <text evidence="2">The sequence shown here is derived from an EMBL/GenBank/DDBJ whole genome shotgun (WGS) entry which is preliminary data.</text>
</comment>
<keyword evidence="3" id="KW-1185">Reference proteome</keyword>
<feature type="region of interest" description="Disordered" evidence="1">
    <location>
        <begin position="106"/>
        <end position="146"/>
    </location>
</feature>
<organism evidence="2 3">
    <name type="scientific">Pleurodeles waltl</name>
    <name type="common">Iberian ribbed newt</name>
    <dbReference type="NCBI Taxonomy" id="8319"/>
    <lineage>
        <taxon>Eukaryota</taxon>
        <taxon>Metazoa</taxon>
        <taxon>Chordata</taxon>
        <taxon>Craniata</taxon>
        <taxon>Vertebrata</taxon>
        <taxon>Euteleostomi</taxon>
        <taxon>Amphibia</taxon>
        <taxon>Batrachia</taxon>
        <taxon>Caudata</taxon>
        <taxon>Salamandroidea</taxon>
        <taxon>Salamandridae</taxon>
        <taxon>Pleurodelinae</taxon>
        <taxon>Pleurodeles</taxon>
    </lineage>
</organism>